<evidence type="ECO:0000256" key="1">
    <source>
        <dbReference type="ARBA" id="ARBA00004141"/>
    </source>
</evidence>
<dbReference type="PROSITE" id="PS50088">
    <property type="entry name" value="ANK_REPEAT"/>
    <property type="match status" value="12"/>
</dbReference>
<feature type="repeat" description="ANK" evidence="12">
    <location>
        <begin position="300"/>
        <end position="332"/>
    </location>
</feature>
<comment type="caution">
    <text evidence="17">The sequence shown here is derived from an EMBL/GenBank/DDBJ whole genome shotgun (WGS) entry which is preliminary data.</text>
</comment>
<evidence type="ECO:0000256" key="9">
    <source>
        <dbReference type="ARBA" id="ARBA00023136"/>
    </source>
</evidence>
<feature type="region of interest" description="Disordered" evidence="14">
    <location>
        <begin position="1"/>
        <end position="27"/>
    </location>
</feature>
<keyword evidence="2" id="KW-0813">Transport</keyword>
<evidence type="ECO:0000256" key="4">
    <source>
        <dbReference type="ARBA" id="ARBA00022692"/>
    </source>
</evidence>
<keyword evidence="11" id="KW-0407">Ion channel</keyword>
<evidence type="ECO:0000256" key="2">
    <source>
        <dbReference type="ARBA" id="ARBA00022448"/>
    </source>
</evidence>
<feature type="repeat" description="ANK" evidence="12">
    <location>
        <begin position="189"/>
        <end position="221"/>
    </location>
</feature>
<dbReference type="Gene3D" id="1.25.40.20">
    <property type="entry name" value="Ankyrin repeat-containing domain"/>
    <property type="match status" value="5"/>
</dbReference>
<feature type="domain" description="Ion transport" evidence="16">
    <location>
        <begin position="771"/>
        <end position="995"/>
    </location>
</feature>
<keyword evidence="13" id="KW-0175">Coiled coil</keyword>
<feature type="transmembrane region" description="Helical" evidence="15">
    <location>
        <begin position="732"/>
        <end position="752"/>
    </location>
</feature>
<evidence type="ECO:0000256" key="12">
    <source>
        <dbReference type="PROSITE-ProRule" id="PRU00023"/>
    </source>
</evidence>
<evidence type="ECO:0000313" key="18">
    <source>
        <dbReference type="Proteomes" id="UP001249851"/>
    </source>
</evidence>
<evidence type="ECO:0000256" key="10">
    <source>
        <dbReference type="ARBA" id="ARBA00023180"/>
    </source>
</evidence>
<dbReference type="GO" id="GO:1902495">
    <property type="term" value="C:transmembrane transporter complex"/>
    <property type="evidence" value="ECO:0007669"/>
    <property type="project" value="TreeGrafter"/>
</dbReference>
<reference evidence="17" key="1">
    <citation type="journal article" date="2023" name="G3 (Bethesda)">
        <title>Whole genome assembly and annotation of the endangered Caribbean coral Acropora cervicornis.</title>
        <authorList>
            <person name="Selwyn J.D."/>
            <person name="Vollmer S.V."/>
        </authorList>
    </citation>
    <scope>NUCLEOTIDE SEQUENCE</scope>
    <source>
        <strain evidence="17">K2</strain>
    </source>
</reference>
<evidence type="ECO:0000256" key="6">
    <source>
        <dbReference type="ARBA" id="ARBA00022989"/>
    </source>
</evidence>
<dbReference type="Pfam" id="PF12796">
    <property type="entry name" value="Ank_2"/>
    <property type="match status" value="4"/>
</dbReference>
<dbReference type="EMBL" id="JARQWQ010000001">
    <property type="protein sequence ID" value="KAK2574559.1"/>
    <property type="molecule type" value="Genomic_DNA"/>
</dbReference>
<sequence length="1120" mass="126199">MENGTGKIEHQNGSLLHSKPGMSPKAGSPEILFGREFSYETIKLTSSFCGSMYNSGNVEKLKQAVREKNISYLRQRSQTGQDLDAVDGSGFAPLHHASSRNDMEMISVLLDCDANINCQGHQLLTPLHVAVRYNSFEAVKTLMEYNADPVIKNADGATPLHYAARRGCVDTSKVLLRNGVLSVNCRDNSGMTPFHFACVIGNLELCELLIRHKTDIYARTVEEKNPLHLASLNGNKAIVEILLKKAFEELDNHAQYINALDFEGNTPLHLACQKGHTEVAKVLLSYGSDKVIWGDQCEVHLQSPLHLAASNGHLGVVELLISHNSPVDCRDELQRTPLHRAAEYDHADIVKYLLQAGADIEGKDVSNRTAFISAVKRGRTKIAELLLESGADFKSRDESRRTCMHLAVQHDRLDTLCMLLKRDRDTLIDERDKDLQTPLHYAARLGQLKILQILLENGCLVAAKDVFERSPLHAAAANGHVLCAEELCKSNPGHINDKDDRGLTPLHLAARGSHRDTCALLRHVGAHTMIRDSNRWTALHHCASGGCARTTSSLLVYHSALSLRATDREGNTPLHVASRCGHVSVVEMMISRGADVTVCNDQMLTCLDVAIESGQEEVAEVFIKNDKWKDILQCKPFHGINPMRSLIQTMPKLAEVVMNRCVSLSDLPRHHPDYFEEFDFSLLASCESGDDSRCFSFFGPAVMVEWERETLLMHPLTQALLQWKWRTVGMPLFWVNFLSYLAFVCLFTAFAATERGQQLLREPGSTLPDEEDHKIFQKKNSFSIAIPVIIAIFIIIHMMKELYQISVQRWRYLTHFTNFVEWTCYLSALCFVAPYFSGRNVFSESMALWPLASLVTLLSYLSLVLFLRRFFYFGIYISMFFEVTRTFLRVVVIFTPIIFAFSLAFFLLLKEQDSFKTVSWSVVKTTIMMIGEIDYGSIIVEAKEQVNERNGAPLVPIPGFTAFVVLFFCMVVSVLLMNLLVGLAVGDIDSIQRDANMRRLATQVEFVTDVDQRYPRFLRKYLKKSVLKIKPNRRIKPENVLKKIFDRFSKSANSKHGISDNDAAIDEPAKSSVSVEIAKQRERIDRLQNTVEDQTRLLREIFHQMKQIGPQASSVESGRD</sequence>
<protein>
    <submittedName>
        <fullName evidence="17">Transient receptor potential cation channel subfamily A member 1</fullName>
    </submittedName>
</protein>
<dbReference type="InterPro" id="IPR005821">
    <property type="entry name" value="Ion_trans_dom"/>
</dbReference>
<dbReference type="Pfam" id="PF00023">
    <property type="entry name" value="Ank"/>
    <property type="match status" value="1"/>
</dbReference>
<feature type="repeat" description="ANK" evidence="12">
    <location>
        <begin position="89"/>
        <end position="121"/>
    </location>
</feature>
<evidence type="ECO:0000256" key="11">
    <source>
        <dbReference type="ARBA" id="ARBA00023303"/>
    </source>
</evidence>
<evidence type="ECO:0000259" key="16">
    <source>
        <dbReference type="Pfam" id="PF00520"/>
    </source>
</evidence>
<dbReference type="InterPro" id="IPR002110">
    <property type="entry name" value="Ankyrin_rpt"/>
</dbReference>
<keyword evidence="10" id="KW-0325">Glycoprotein</keyword>
<feature type="coiled-coil region" evidence="13">
    <location>
        <begin position="1070"/>
        <end position="1104"/>
    </location>
</feature>
<proteinExistence type="predicted"/>
<feature type="repeat" description="ANK" evidence="12">
    <location>
        <begin position="155"/>
        <end position="180"/>
    </location>
</feature>
<evidence type="ECO:0000256" key="5">
    <source>
        <dbReference type="ARBA" id="ARBA00022737"/>
    </source>
</evidence>
<dbReference type="GO" id="GO:0005216">
    <property type="term" value="F:monoatomic ion channel activity"/>
    <property type="evidence" value="ECO:0007669"/>
    <property type="project" value="InterPro"/>
</dbReference>
<reference evidence="17" key="2">
    <citation type="journal article" date="2023" name="Science">
        <title>Genomic signatures of disease resistance in endangered staghorn corals.</title>
        <authorList>
            <person name="Vollmer S.V."/>
            <person name="Selwyn J.D."/>
            <person name="Despard B.A."/>
            <person name="Roesel C.L."/>
        </authorList>
    </citation>
    <scope>NUCLEOTIDE SEQUENCE</scope>
    <source>
        <strain evidence="17">K2</strain>
    </source>
</reference>
<feature type="repeat" description="ANK" evidence="12">
    <location>
        <begin position="366"/>
        <end position="398"/>
    </location>
</feature>
<name>A0AAD9R7M3_ACRCE</name>
<evidence type="ECO:0000256" key="3">
    <source>
        <dbReference type="ARBA" id="ARBA00022606"/>
    </source>
</evidence>
<feature type="transmembrane region" description="Helical" evidence="15">
    <location>
        <begin position="887"/>
        <end position="909"/>
    </location>
</feature>
<dbReference type="Pfam" id="PF13857">
    <property type="entry name" value="Ank_5"/>
    <property type="match status" value="1"/>
</dbReference>
<evidence type="ECO:0000256" key="7">
    <source>
        <dbReference type="ARBA" id="ARBA00023043"/>
    </source>
</evidence>
<feature type="repeat" description="ANK" evidence="12">
    <location>
        <begin position="222"/>
        <end position="245"/>
    </location>
</feature>
<feature type="repeat" description="ANK" evidence="12">
    <location>
        <begin position="501"/>
        <end position="533"/>
    </location>
</feature>
<dbReference type="SUPFAM" id="SSF48403">
    <property type="entry name" value="Ankyrin repeat"/>
    <property type="match status" value="2"/>
</dbReference>
<evidence type="ECO:0000256" key="14">
    <source>
        <dbReference type="SAM" id="MobiDB-lite"/>
    </source>
</evidence>
<keyword evidence="3" id="KW-0716">Sensory transduction</keyword>
<dbReference type="PANTHER" id="PTHR47143:SF1">
    <property type="entry name" value="ION_TRANS DOMAIN-CONTAINING PROTEIN"/>
    <property type="match status" value="1"/>
</dbReference>
<feature type="transmembrane region" description="Helical" evidence="15">
    <location>
        <begin position="782"/>
        <end position="799"/>
    </location>
</feature>
<keyword evidence="7 12" id="KW-0040">ANK repeat</keyword>
<gene>
    <name evidence="17" type="ORF">P5673_000746</name>
</gene>
<dbReference type="Pfam" id="PF13637">
    <property type="entry name" value="Ank_4"/>
    <property type="match status" value="1"/>
</dbReference>
<dbReference type="SMART" id="SM00248">
    <property type="entry name" value="ANK"/>
    <property type="match status" value="16"/>
</dbReference>
<dbReference type="PROSITE" id="PS50297">
    <property type="entry name" value="ANK_REP_REGION"/>
    <property type="match status" value="12"/>
</dbReference>
<organism evidence="17 18">
    <name type="scientific">Acropora cervicornis</name>
    <name type="common">Staghorn coral</name>
    <dbReference type="NCBI Taxonomy" id="6130"/>
    <lineage>
        <taxon>Eukaryota</taxon>
        <taxon>Metazoa</taxon>
        <taxon>Cnidaria</taxon>
        <taxon>Anthozoa</taxon>
        <taxon>Hexacorallia</taxon>
        <taxon>Scleractinia</taxon>
        <taxon>Astrocoeniina</taxon>
        <taxon>Acroporidae</taxon>
        <taxon>Acropora</taxon>
    </lineage>
</organism>
<feature type="repeat" description="ANK" evidence="12">
    <location>
        <begin position="333"/>
        <end position="365"/>
    </location>
</feature>
<keyword evidence="8" id="KW-0406">Ion transport</keyword>
<dbReference type="InterPro" id="IPR052076">
    <property type="entry name" value="TRP_cation_channel"/>
</dbReference>
<dbReference type="AlphaFoldDB" id="A0AAD9R7M3"/>
<comment type="subcellular location">
    <subcellularLocation>
        <location evidence="1">Membrane</location>
        <topology evidence="1">Multi-pass membrane protein</topology>
    </subcellularLocation>
</comment>
<feature type="repeat" description="ANK" evidence="12">
    <location>
        <begin position="569"/>
        <end position="601"/>
    </location>
</feature>
<keyword evidence="4 15" id="KW-0812">Transmembrane</keyword>
<evidence type="ECO:0000313" key="17">
    <source>
        <dbReference type="EMBL" id="KAK2574559.1"/>
    </source>
</evidence>
<feature type="transmembrane region" description="Helical" evidence="15">
    <location>
        <begin position="848"/>
        <end position="867"/>
    </location>
</feature>
<feature type="repeat" description="ANK" evidence="12">
    <location>
        <begin position="434"/>
        <end position="466"/>
    </location>
</feature>
<evidence type="ECO:0000256" key="15">
    <source>
        <dbReference type="SAM" id="Phobius"/>
    </source>
</evidence>
<evidence type="ECO:0000256" key="13">
    <source>
        <dbReference type="SAM" id="Coils"/>
    </source>
</evidence>
<keyword evidence="18" id="KW-1185">Reference proteome</keyword>
<dbReference type="Pfam" id="PF00520">
    <property type="entry name" value="Ion_trans"/>
    <property type="match status" value="1"/>
</dbReference>
<dbReference type="Proteomes" id="UP001249851">
    <property type="component" value="Unassembled WGS sequence"/>
</dbReference>
<dbReference type="InterPro" id="IPR036770">
    <property type="entry name" value="Ankyrin_rpt-contain_sf"/>
</dbReference>
<keyword evidence="6 15" id="KW-1133">Transmembrane helix</keyword>
<dbReference type="PANTHER" id="PTHR47143">
    <property type="entry name" value="TRANSIENT RECEPTOR POTENTIAL CATION CHANNEL PROTEIN PAINLESS"/>
    <property type="match status" value="1"/>
</dbReference>
<keyword evidence="17" id="KW-0675">Receptor</keyword>
<feature type="repeat" description="ANK" evidence="12">
    <location>
        <begin position="122"/>
        <end position="154"/>
    </location>
</feature>
<keyword evidence="9 15" id="KW-0472">Membrane</keyword>
<dbReference type="PRINTS" id="PR01415">
    <property type="entry name" value="ANKYRIN"/>
</dbReference>
<feature type="transmembrane region" description="Helical" evidence="15">
    <location>
        <begin position="960"/>
        <end position="985"/>
    </location>
</feature>
<accession>A0AAD9R7M3</accession>
<feature type="repeat" description="ANK" evidence="12">
    <location>
        <begin position="263"/>
        <end position="289"/>
    </location>
</feature>
<evidence type="ECO:0000256" key="8">
    <source>
        <dbReference type="ARBA" id="ARBA00023065"/>
    </source>
</evidence>
<keyword evidence="5" id="KW-0677">Repeat</keyword>